<sequence length="238" mass="26835">MKKFILFTLLIPLMGMGQKNVLNATRVFPKTDKVLEFEKALMAHAKKYHKGDWSWRVYDIQSGPDAGGVHITEGPSSWESLDSRGNLGAEHNTDWNKAVAIYLTDRGSSAYFDYNDSLSTVKLSDWADKIVINHMYPKPGMIGDVMGLVSKLKKVWIEGDESVAVYQANSSGGPQIITVTRLKKGLKELAPTYRKPLPERFNAIYGDGSWDHFLQDYAKCVGNRWSEILIYRPELSSK</sequence>
<name>A0A2P8HTD1_CHINA</name>
<evidence type="ECO:0000313" key="2">
    <source>
        <dbReference type="Proteomes" id="UP000240971"/>
    </source>
</evidence>
<reference evidence="1 2" key="1">
    <citation type="submission" date="2018-03" db="EMBL/GenBank/DDBJ databases">
        <title>Genomic Encyclopedia of Archaeal and Bacterial Type Strains, Phase II (KMG-II): from individual species to whole genera.</title>
        <authorList>
            <person name="Goeker M."/>
        </authorList>
    </citation>
    <scope>NUCLEOTIDE SEQUENCE [LARGE SCALE GENOMIC DNA]</scope>
    <source>
        <strain evidence="1 2">DSM 24859</strain>
    </source>
</reference>
<gene>
    <name evidence="1" type="ORF">CLV51_101825</name>
</gene>
<organism evidence="1 2">
    <name type="scientific">Chitinophaga niastensis</name>
    <dbReference type="NCBI Taxonomy" id="536980"/>
    <lineage>
        <taxon>Bacteria</taxon>
        <taxon>Pseudomonadati</taxon>
        <taxon>Bacteroidota</taxon>
        <taxon>Chitinophagia</taxon>
        <taxon>Chitinophagales</taxon>
        <taxon>Chitinophagaceae</taxon>
        <taxon>Chitinophaga</taxon>
    </lineage>
</organism>
<keyword evidence="2" id="KW-1185">Reference proteome</keyword>
<comment type="caution">
    <text evidence="1">The sequence shown here is derived from an EMBL/GenBank/DDBJ whole genome shotgun (WGS) entry which is preliminary data.</text>
</comment>
<evidence type="ECO:0000313" key="1">
    <source>
        <dbReference type="EMBL" id="PSL49491.1"/>
    </source>
</evidence>
<dbReference type="EMBL" id="PYAW01000001">
    <property type="protein sequence ID" value="PSL49491.1"/>
    <property type="molecule type" value="Genomic_DNA"/>
</dbReference>
<dbReference type="AlphaFoldDB" id="A0A2P8HTD1"/>
<dbReference type="OrthoDB" id="659133at2"/>
<dbReference type="RefSeq" id="WP_106526722.1">
    <property type="nucleotide sequence ID" value="NZ_PYAW01000001.1"/>
</dbReference>
<dbReference type="Proteomes" id="UP000240971">
    <property type="component" value="Unassembled WGS sequence"/>
</dbReference>
<proteinExistence type="predicted"/>
<protein>
    <submittedName>
        <fullName evidence="1">Uncharacterized protein</fullName>
    </submittedName>
</protein>
<accession>A0A2P8HTD1</accession>